<dbReference type="AlphaFoldDB" id="A0A6J7GKI5"/>
<evidence type="ECO:0000256" key="1">
    <source>
        <dbReference type="ARBA" id="ARBA00007553"/>
    </source>
</evidence>
<gene>
    <name evidence="3" type="ORF">UFOPK3576_00695</name>
</gene>
<name>A0A6J7GKI5_9ZZZZ</name>
<sequence>MTFRAFARRPIVWVTTSCIGVAGFVLPVTSLPSAARSAVSPTEQAISVSGVDQQGITESSVAMAAWGGDASVHALGLAQSSHAHDASDEEAMPLAPAIATKAIATDGFGLVAVTADSPMSPESRVLVRVREDGSWGRWEKLAISEHRPDPGSAEAVNARYGTEPLLTGEADGVQVRMDTPQGIEPANTQVVLLDNPVTQDDANLPDSGASSDPIATVEAGTVSAPMPTIITRAQWGADESLRKGSASYAPTIKAGFLHHTVTTNNYTPEQAAQQVRNLYAYFTKSLRYSDMAYNFIVDRFGRLYEGRAGGMDQAVVGGHTAGFNQDTFAVSALGNFQSATPAPDQLNAISDAVAQLFAWKLALNHRDPNGTTQLTSDSSAGTSKYRAGEIANAFVIGGHRDIGSTACPGKFLEPQLPAIRAATTAKMGVTAINPAVGPAIAWGSNQPLVLNTTTNAPLTWTVNISSRCGAVVRTLTGVQPAPGPLVIGWDLKDNAGNAVPPGTYTFNLNGTSGADTIYPWTGSGVITTAPGSPIDPCGPPDTFALTGAGYGHGIGMSQWGAYGMAKEGNNATQIVGHYFPNTAVAPVQDDMELRVNLFYRVAQTKVRSESLETGGGQIEVTVGGNVVTGSPSDVFTFNVSGNAVNVQRTTGGSTTDLGTAPQATVKWAGNRDSGTAGGPATALNVIGPNGSFSTPGHRYRFGKLDVVAATNSTGTRLNVVNQVRMHDEYLYGIAEVSSSWPEAAMQAQVIAARSYALAKYNAGEKKACNCHIDDGDGPFNDQVFVGWAKATAPKGDRWVAAVNSTFGSETTGIAATYNGAPISAFYSSSSGGITNTTKDVWGGALPYSVNVDDHWSLSPDNPNASWTVNVPQAAMASAFGVPGVWKVEVAERLPSGSVRTLAGTLQDGSTRTITGEVMRARLGLKSTYVNAINGQAVPGAPSITPTPATTTAAPVPVAPETPTPVATATITMKIGPTLQPKAGSSLKFRGKVVPAAGGLTVQRQMKVDGAWQVKATTTTKASGRFTFTIKKAVPAGAQYEYRVVVLKNGAEIAASTSGLVKIRK</sequence>
<dbReference type="EMBL" id="CAFBMO010000020">
    <property type="protein sequence ID" value="CAB4904890.1"/>
    <property type="molecule type" value="Genomic_DNA"/>
</dbReference>
<comment type="similarity">
    <text evidence="1">Belongs to the N-acetylmuramoyl-L-alanine amidase 2 family.</text>
</comment>
<dbReference type="InterPro" id="IPR006619">
    <property type="entry name" value="PGRP_domain_met/bac"/>
</dbReference>
<organism evidence="3">
    <name type="scientific">freshwater metagenome</name>
    <dbReference type="NCBI Taxonomy" id="449393"/>
    <lineage>
        <taxon>unclassified sequences</taxon>
        <taxon>metagenomes</taxon>
        <taxon>ecological metagenomes</taxon>
    </lineage>
</organism>
<dbReference type="SMART" id="SM00701">
    <property type="entry name" value="PGRP"/>
    <property type="match status" value="1"/>
</dbReference>
<feature type="domain" description="Peptidoglycan recognition protein family" evidence="2">
    <location>
        <begin position="227"/>
        <end position="379"/>
    </location>
</feature>
<proteinExistence type="inferred from homology"/>
<dbReference type="GO" id="GO:0030435">
    <property type="term" value="P:sporulation resulting in formation of a cellular spore"/>
    <property type="evidence" value="ECO:0007669"/>
    <property type="project" value="InterPro"/>
</dbReference>
<evidence type="ECO:0000313" key="3">
    <source>
        <dbReference type="EMBL" id="CAB4904890.1"/>
    </source>
</evidence>
<dbReference type="PANTHER" id="PTHR11022:SF41">
    <property type="entry name" value="PEPTIDOGLYCAN-RECOGNITION PROTEIN LC-RELATED"/>
    <property type="match status" value="1"/>
</dbReference>
<dbReference type="Pfam" id="PF01510">
    <property type="entry name" value="Amidase_2"/>
    <property type="match status" value="1"/>
</dbReference>
<dbReference type="GO" id="GO:0008270">
    <property type="term" value="F:zinc ion binding"/>
    <property type="evidence" value="ECO:0007669"/>
    <property type="project" value="InterPro"/>
</dbReference>
<protein>
    <submittedName>
        <fullName evidence="3">Unannotated protein</fullName>
    </submittedName>
</protein>
<evidence type="ECO:0000259" key="2">
    <source>
        <dbReference type="SMART" id="SM00701"/>
    </source>
</evidence>
<dbReference type="InterPro" id="IPR036505">
    <property type="entry name" value="Amidase/PGRP_sf"/>
</dbReference>
<dbReference type="InterPro" id="IPR013693">
    <property type="entry name" value="SpoIID/LytB_N"/>
</dbReference>
<dbReference type="InterPro" id="IPR015510">
    <property type="entry name" value="PGRP"/>
</dbReference>
<dbReference type="PANTHER" id="PTHR11022">
    <property type="entry name" value="PEPTIDOGLYCAN RECOGNITION PROTEIN"/>
    <property type="match status" value="1"/>
</dbReference>
<accession>A0A6J7GKI5</accession>
<dbReference type="SUPFAM" id="SSF55846">
    <property type="entry name" value="N-acetylmuramoyl-L-alanine amidase-like"/>
    <property type="match status" value="1"/>
</dbReference>
<dbReference type="Gene3D" id="2.60.40.4070">
    <property type="match status" value="1"/>
</dbReference>
<dbReference type="InterPro" id="IPR025965">
    <property type="entry name" value="FlgD/Vpr_Ig-like"/>
</dbReference>
<dbReference type="Gene3D" id="3.40.80.10">
    <property type="entry name" value="Peptidoglycan recognition protein-like"/>
    <property type="match status" value="1"/>
</dbReference>
<dbReference type="Pfam" id="PF08486">
    <property type="entry name" value="SpoIID"/>
    <property type="match status" value="1"/>
</dbReference>
<dbReference type="Pfam" id="PF13860">
    <property type="entry name" value="FlgD_ig"/>
    <property type="match status" value="1"/>
</dbReference>
<dbReference type="NCBIfam" id="TIGR02669">
    <property type="entry name" value="SpoIID_LytB"/>
    <property type="match status" value="1"/>
</dbReference>
<dbReference type="CDD" id="cd06583">
    <property type="entry name" value="PGRP"/>
    <property type="match status" value="1"/>
</dbReference>
<dbReference type="InterPro" id="IPR013486">
    <property type="entry name" value="SpoIID/LytB"/>
</dbReference>
<dbReference type="GO" id="GO:0009253">
    <property type="term" value="P:peptidoglycan catabolic process"/>
    <property type="evidence" value="ECO:0007669"/>
    <property type="project" value="InterPro"/>
</dbReference>
<reference evidence="3" key="1">
    <citation type="submission" date="2020-05" db="EMBL/GenBank/DDBJ databases">
        <authorList>
            <person name="Chiriac C."/>
            <person name="Salcher M."/>
            <person name="Ghai R."/>
            <person name="Kavagutti S V."/>
        </authorList>
    </citation>
    <scope>NUCLEOTIDE SEQUENCE</scope>
</reference>
<dbReference type="GO" id="GO:0008745">
    <property type="term" value="F:N-acetylmuramoyl-L-alanine amidase activity"/>
    <property type="evidence" value="ECO:0007669"/>
    <property type="project" value="InterPro"/>
</dbReference>
<dbReference type="InterPro" id="IPR002502">
    <property type="entry name" value="Amidase_domain"/>
</dbReference>